<protein>
    <submittedName>
        <fullName evidence="1">Uncharacterized protein</fullName>
    </submittedName>
</protein>
<dbReference type="AlphaFoldDB" id="A0A6H1Z8L2"/>
<evidence type="ECO:0000313" key="1">
    <source>
        <dbReference type="EMBL" id="QJA43540.1"/>
    </source>
</evidence>
<evidence type="ECO:0000313" key="2">
    <source>
        <dbReference type="EMBL" id="QJB00659.1"/>
    </source>
</evidence>
<gene>
    <name evidence="2" type="ORF">MM171A00328_0024</name>
    <name evidence="1" type="ORF">MM171B00216_0040</name>
</gene>
<name>A0A6H1Z8L2_9ZZZZ</name>
<proteinExistence type="predicted"/>
<dbReference type="EMBL" id="MT143888">
    <property type="protein sequence ID" value="QJA43540.1"/>
    <property type="molecule type" value="Genomic_DNA"/>
</dbReference>
<organism evidence="1">
    <name type="scientific">viral metagenome</name>
    <dbReference type="NCBI Taxonomy" id="1070528"/>
    <lineage>
        <taxon>unclassified sequences</taxon>
        <taxon>metagenomes</taxon>
        <taxon>organismal metagenomes</taxon>
    </lineage>
</organism>
<sequence>MKRVCCSALFRALIKHRDGLEWTSVSEGDAAGPVVVGQFVGGWFLPLLWCPYCDAEI</sequence>
<reference evidence="1" key="1">
    <citation type="submission" date="2020-03" db="EMBL/GenBank/DDBJ databases">
        <title>The deep terrestrial virosphere.</title>
        <authorList>
            <person name="Holmfeldt K."/>
            <person name="Nilsson E."/>
            <person name="Simone D."/>
            <person name="Lopez-Fernandez M."/>
            <person name="Wu X."/>
            <person name="de Brujin I."/>
            <person name="Lundin D."/>
            <person name="Andersson A."/>
            <person name="Bertilsson S."/>
            <person name="Dopson M."/>
        </authorList>
    </citation>
    <scope>NUCLEOTIDE SEQUENCE</scope>
    <source>
        <strain evidence="2">MM171A00328</strain>
        <strain evidence="1">MM171B00216</strain>
    </source>
</reference>
<accession>A0A6H1Z8L2</accession>
<dbReference type="EMBL" id="MT143698">
    <property type="protein sequence ID" value="QJB00659.1"/>
    <property type="molecule type" value="Genomic_DNA"/>
</dbReference>